<feature type="domain" description="PucR C-terminal helix-turn-helix" evidence="2">
    <location>
        <begin position="310"/>
        <end position="366"/>
    </location>
</feature>
<evidence type="ECO:0000259" key="2">
    <source>
        <dbReference type="Pfam" id="PF13556"/>
    </source>
</evidence>
<sequence length="381" mass="41309">MQRSGGGKTRRSKRRAQAAVPADLQVFLQALREISVTERTLATNERHQLRNAGAEAAEHGVPLSELIEQHLTRTWRSWTTLPGVESADNAEAVKKVGEAVFRAAEDAVSELTKGYEETQRWTMRTEESLRREFIDDLLAGRDVGQLAERAERYGLRLAGQNVVAAAWAPEPFVTSGTATSNVQAAMSLRFSSRHVLVAAREGLLVCVVPHDLGGAPEEFARQVGEVVGRSARWRVGVGQPQSGPGGAARSFEQARNALDLADRLELGERFVKAADLLVYQVLLRDSAALGELVTAVLEPLRGARGGAERLVETLGVYFASGRVTTATAKALGVGVRTVTYRLGRVRELTGYRADDPAQAFTLQVAVLGARLLAWPQRKSAP</sequence>
<evidence type="ECO:0000313" key="5">
    <source>
        <dbReference type="Proteomes" id="UP000481360"/>
    </source>
</evidence>
<dbReference type="Proteomes" id="UP000481360">
    <property type="component" value="Unassembled WGS sequence"/>
</dbReference>
<dbReference type="InterPro" id="IPR041522">
    <property type="entry name" value="CdaR_GGDEF"/>
</dbReference>
<protein>
    <submittedName>
        <fullName evidence="4">PucR family transcriptional regulator</fullName>
    </submittedName>
</protein>
<dbReference type="EMBL" id="JAAMPJ010000024">
    <property type="protein sequence ID" value="NGY66501.1"/>
    <property type="molecule type" value="Genomic_DNA"/>
</dbReference>
<dbReference type="PANTHER" id="PTHR33744">
    <property type="entry name" value="CARBOHYDRATE DIACID REGULATOR"/>
    <property type="match status" value="1"/>
</dbReference>
<accession>A0A7C9W6X7</accession>
<feature type="domain" description="CdaR GGDEF-like" evidence="3">
    <location>
        <begin position="142"/>
        <end position="260"/>
    </location>
</feature>
<proteinExistence type="inferred from homology"/>
<dbReference type="InterPro" id="IPR025736">
    <property type="entry name" value="PucR_C-HTH_dom"/>
</dbReference>
<dbReference type="PANTHER" id="PTHR33744:SF1">
    <property type="entry name" value="DNA-BINDING TRANSCRIPTIONAL ACTIVATOR ADER"/>
    <property type="match status" value="1"/>
</dbReference>
<evidence type="ECO:0000313" key="4">
    <source>
        <dbReference type="EMBL" id="NGY66501.1"/>
    </source>
</evidence>
<dbReference type="Gene3D" id="1.10.10.2840">
    <property type="entry name" value="PucR C-terminal helix-turn-helix domain"/>
    <property type="match status" value="1"/>
</dbReference>
<gene>
    <name evidence="4" type="ORF">G7043_47245</name>
</gene>
<dbReference type="InterPro" id="IPR051448">
    <property type="entry name" value="CdaR-like_regulators"/>
</dbReference>
<evidence type="ECO:0000256" key="1">
    <source>
        <dbReference type="ARBA" id="ARBA00006754"/>
    </source>
</evidence>
<dbReference type="AlphaFoldDB" id="A0A7C9W6X7"/>
<dbReference type="Pfam" id="PF13556">
    <property type="entry name" value="HTH_30"/>
    <property type="match status" value="1"/>
</dbReference>
<comment type="similarity">
    <text evidence="1">Belongs to the CdaR family.</text>
</comment>
<name>A0A7C9W6X7_9PSEU</name>
<dbReference type="InterPro" id="IPR042070">
    <property type="entry name" value="PucR_C-HTH_sf"/>
</dbReference>
<dbReference type="RefSeq" id="WP_166056324.1">
    <property type="nucleotide sequence ID" value="NZ_JAAMPJ010000024.1"/>
</dbReference>
<evidence type="ECO:0000259" key="3">
    <source>
        <dbReference type="Pfam" id="PF17853"/>
    </source>
</evidence>
<reference evidence="4 5" key="1">
    <citation type="submission" date="2020-03" db="EMBL/GenBank/DDBJ databases">
        <title>Isolation and identification of active actinomycetes.</title>
        <authorList>
            <person name="Sun X."/>
        </authorList>
    </citation>
    <scope>NUCLEOTIDE SEQUENCE [LARGE SCALE GENOMIC DNA]</scope>
    <source>
        <strain evidence="4 5">NEAU-D13</strain>
    </source>
</reference>
<organism evidence="4 5">
    <name type="scientific">Lentzea alba</name>
    <dbReference type="NCBI Taxonomy" id="2714351"/>
    <lineage>
        <taxon>Bacteria</taxon>
        <taxon>Bacillati</taxon>
        <taxon>Actinomycetota</taxon>
        <taxon>Actinomycetes</taxon>
        <taxon>Pseudonocardiales</taxon>
        <taxon>Pseudonocardiaceae</taxon>
        <taxon>Lentzea</taxon>
    </lineage>
</organism>
<dbReference type="Pfam" id="PF17853">
    <property type="entry name" value="GGDEF_2"/>
    <property type="match status" value="1"/>
</dbReference>
<comment type="caution">
    <text evidence="4">The sequence shown here is derived from an EMBL/GenBank/DDBJ whole genome shotgun (WGS) entry which is preliminary data.</text>
</comment>
<keyword evidence="5" id="KW-1185">Reference proteome</keyword>